<evidence type="ECO:0000256" key="5">
    <source>
        <dbReference type="ARBA" id="ARBA00023136"/>
    </source>
</evidence>
<keyword evidence="4 6" id="KW-1133">Transmembrane helix</keyword>
<dbReference type="PROSITE" id="PS50850">
    <property type="entry name" value="MFS"/>
    <property type="match status" value="1"/>
</dbReference>
<dbReference type="InterPro" id="IPR050189">
    <property type="entry name" value="MFS_Efflux_Transporters"/>
</dbReference>
<feature type="transmembrane region" description="Helical" evidence="6">
    <location>
        <begin position="68"/>
        <end position="88"/>
    </location>
</feature>
<protein>
    <submittedName>
        <fullName evidence="8">MFS transporter</fullName>
    </submittedName>
</protein>
<evidence type="ECO:0000259" key="7">
    <source>
        <dbReference type="PROSITE" id="PS50850"/>
    </source>
</evidence>
<feature type="transmembrane region" description="Helical" evidence="6">
    <location>
        <begin position="199"/>
        <end position="221"/>
    </location>
</feature>
<evidence type="ECO:0000256" key="1">
    <source>
        <dbReference type="ARBA" id="ARBA00004651"/>
    </source>
</evidence>
<dbReference type="InterPro" id="IPR020846">
    <property type="entry name" value="MFS_dom"/>
</dbReference>
<dbReference type="Pfam" id="PF07690">
    <property type="entry name" value="MFS_1"/>
    <property type="match status" value="1"/>
</dbReference>
<sequence>MKKSLIALASGAFALGAAEFVMMGILPQTARDMRVTIPQAGHFISSYAIGVCVGTLILVFGRKARPKYLIASFMILIAVGNGLSALAGSAPMLLLARFIAGLPHGAFFGTSAYIARSTADKGREAQAVSITITGQTLANMLGVPAGTFMAENLSWRLAFTILALWGAATIILVIRWVPDIPPVPDRGIKGQFHFLRRRGPWVVLAAVFVGNAGIFCWWSYISPWLTHVGGWDLGRVSLLMMLAGFGMVVGGLAGGALCDRWKHAGTAALGQLLASLGLLLVFFLPGSRAVTAILTFLIAFSLFFVSTPQQVLMVEVGEGGGELIAGAATQVAFNFGNAVGSTLGGMALNASGMDYHYPALAGTPLALAAFALLVFYSWRCETDTDALNRLHPINL</sequence>
<feature type="transmembrane region" description="Helical" evidence="6">
    <location>
        <begin position="94"/>
        <end position="115"/>
    </location>
</feature>
<dbReference type="CDD" id="cd17324">
    <property type="entry name" value="MFS_NepI_like"/>
    <property type="match status" value="1"/>
</dbReference>
<accession>A0ABU8ZLX6</accession>
<evidence type="ECO:0000313" key="9">
    <source>
        <dbReference type="Proteomes" id="UP001373159"/>
    </source>
</evidence>
<keyword evidence="3 6" id="KW-0812">Transmembrane</keyword>
<proteinExistence type="predicted"/>
<dbReference type="RefSeq" id="WP_340468770.1">
    <property type="nucleotide sequence ID" value="NZ_JBANBB010000001.1"/>
</dbReference>
<dbReference type="PANTHER" id="PTHR43124">
    <property type="entry name" value="PURINE EFFLUX PUMP PBUE"/>
    <property type="match status" value="1"/>
</dbReference>
<feature type="transmembrane region" description="Helical" evidence="6">
    <location>
        <begin position="289"/>
        <end position="305"/>
    </location>
</feature>
<feature type="transmembrane region" description="Helical" evidence="6">
    <location>
        <begin position="44"/>
        <end position="61"/>
    </location>
</feature>
<dbReference type="SUPFAM" id="SSF103473">
    <property type="entry name" value="MFS general substrate transporter"/>
    <property type="match status" value="1"/>
</dbReference>
<gene>
    <name evidence="8" type="ORF">V8P97_02015</name>
</gene>
<comment type="subcellular location">
    <subcellularLocation>
        <location evidence="1">Cell membrane</location>
        <topology evidence="1">Multi-pass membrane protein</topology>
    </subcellularLocation>
</comment>
<evidence type="ECO:0000256" key="4">
    <source>
        <dbReference type="ARBA" id="ARBA00022989"/>
    </source>
</evidence>
<dbReference type="PANTHER" id="PTHR43124:SF6">
    <property type="entry name" value="TRANSPORTER ARAJ-RELATED"/>
    <property type="match status" value="1"/>
</dbReference>
<dbReference type="InterPro" id="IPR011701">
    <property type="entry name" value="MFS"/>
</dbReference>
<keyword evidence="9" id="KW-1185">Reference proteome</keyword>
<comment type="caution">
    <text evidence="8">The sequence shown here is derived from an EMBL/GenBank/DDBJ whole genome shotgun (WGS) entry which is preliminary data.</text>
</comment>
<feature type="domain" description="Major facilitator superfamily (MFS) profile" evidence="7">
    <location>
        <begin position="1"/>
        <end position="379"/>
    </location>
</feature>
<keyword evidence="2" id="KW-1003">Cell membrane</keyword>
<feature type="transmembrane region" description="Helical" evidence="6">
    <location>
        <begin position="127"/>
        <end position="149"/>
    </location>
</feature>
<evidence type="ECO:0000313" key="8">
    <source>
        <dbReference type="EMBL" id="MEK0306250.1"/>
    </source>
</evidence>
<evidence type="ECO:0000256" key="6">
    <source>
        <dbReference type="SAM" id="Phobius"/>
    </source>
</evidence>
<evidence type="ECO:0000256" key="3">
    <source>
        <dbReference type="ARBA" id="ARBA00022692"/>
    </source>
</evidence>
<reference evidence="8 9" key="1">
    <citation type="submission" date="2024-02" db="EMBL/GenBank/DDBJ databases">
        <title>Bifidobacterium honeyensis sp. nov., isolated from the comb honey.</title>
        <authorList>
            <person name="Liu W."/>
            <person name="Li Y."/>
        </authorList>
    </citation>
    <scope>NUCLEOTIDE SEQUENCE [LARGE SCALE GENOMIC DNA]</scope>
    <source>
        <strain evidence="8 9">IMAU50988</strain>
    </source>
</reference>
<dbReference type="EMBL" id="JBANBB010000001">
    <property type="protein sequence ID" value="MEK0306250.1"/>
    <property type="molecule type" value="Genomic_DNA"/>
</dbReference>
<feature type="transmembrane region" description="Helical" evidence="6">
    <location>
        <begin position="264"/>
        <end position="283"/>
    </location>
</feature>
<feature type="transmembrane region" description="Helical" evidence="6">
    <location>
        <begin position="233"/>
        <end position="257"/>
    </location>
</feature>
<evidence type="ECO:0000256" key="2">
    <source>
        <dbReference type="ARBA" id="ARBA00022475"/>
    </source>
</evidence>
<dbReference type="InterPro" id="IPR036259">
    <property type="entry name" value="MFS_trans_sf"/>
</dbReference>
<organism evidence="8 9">
    <name type="scientific">Bifidobacterium favimelis</name>
    <dbReference type="NCBI Taxonomy" id="3122979"/>
    <lineage>
        <taxon>Bacteria</taxon>
        <taxon>Bacillati</taxon>
        <taxon>Actinomycetota</taxon>
        <taxon>Actinomycetes</taxon>
        <taxon>Bifidobacteriales</taxon>
        <taxon>Bifidobacteriaceae</taxon>
        <taxon>Bifidobacterium</taxon>
    </lineage>
</organism>
<dbReference type="Proteomes" id="UP001373159">
    <property type="component" value="Unassembled WGS sequence"/>
</dbReference>
<keyword evidence="5 6" id="KW-0472">Membrane</keyword>
<dbReference type="Gene3D" id="1.20.1250.20">
    <property type="entry name" value="MFS general substrate transporter like domains"/>
    <property type="match status" value="1"/>
</dbReference>
<name>A0ABU8ZLX6_9BIFI</name>
<feature type="transmembrane region" description="Helical" evidence="6">
    <location>
        <begin position="155"/>
        <end position="178"/>
    </location>
</feature>
<feature type="transmembrane region" description="Helical" evidence="6">
    <location>
        <begin position="355"/>
        <end position="378"/>
    </location>
</feature>